<gene>
    <name evidence="4" type="ORF">GRI44_11580</name>
</gene>
<dbReference type="AlphaFoldDB" id="A0A6L7GIK0"/>
<feature type="domain" description="Polysaccharide export protein N-terminal" evidence="3">
    <location>
        <begin position="48"/>
        <end position="122"/>
    </location>
</feature>
<accession>A0A6L7GIK0</accession>
<dbReference type="PANTHER" id="PTHR33619">
    <property type="entry name" value="POLYSACCHARIDE EXPORT PROTEIN GFCE-RELATED"/>
    <property type="match status" value="1"/>
</dbReference>
<dbReference type="InterPro" id="IPR049712">
    <property type="entry name" value="Poly_export"/>
</dbReference>
<dbReference type="InterPro" id="IPR003715">
    <property type="entry name" value="Poly_export_N"/>
</dbReference>
<comment type="caution">
    <text evidence="4">The sequence shown here is derived from an EMBL/GenBank/DDBJ whole genome shotgun (WGS) entry which is preliminary data.</text>
</comment>
<keyword evidence="5" id="KW-1185">Reference proteome</keyword>
<name>A0A6L7GIK0_9SPHN</name>
<dbReference type="PROSITE" id="PS51257">
    <property type="entry name" value="PROKAR_LIPOPROTEIN"/>
    <property type="match status" value="1"/>
</dbReference>
<organism evidence="4 5">
    <name type="scientific">Allopontixanthobacter confluentis</name>
    <dbReference type="NCBI Taxonomy" id="1849021"/>
    <lineage>
        <taxon>Bacteria</taxon>
        <taxon>Pseudomonadati</taxon>
        <taxon>Pseudomonadota</taxon>
        <taxon>Alphaproteobacteria</taxon>
        <taxon>Sphingomonadales</taxon>
        <taxon>Erythrobacteraceae</taxon>
        <taxon>Allopontixanthobacter</taxon>
    </lineage>
</organism>
<dbReference type="PANTHER" id="PTHR33619:SF3">
    <property type="entry name" value="POLYSACCHARIDE EXPORT PROTEIN GFCE-RELATED"/>
    <property type="match status" value="1"/>
</dbReference>
<evidence type="ECO:0000256" key="2">
    <source>
        <dbReference type="SAM" id="SignalP"/>
    </source>
</evidence>
<dbReference type="Pfam" id="PF02563">
    <property type="entry name" value="Poly_export"/>
    <property type="match status" value="1"/>
</dbReference>
<evidence type="ECO:0000313" key="4">
    <source>
        <dbReference type="EMBL" id="MXP15390.1"/>
    </source>
</evidence>
<dbReference type="RefSeq" id="WP_160601917.1">
    <property type="nucleotide sequence ID" value="NZ_WTYU01000002.1"/>
</dbReference>
<feature type="chain" id="PRO_5027018133" evidence="2">
    <location>
        <begin position="29"/>
        <end position="232"/>
    </location>
</feature>
<dbReference type="OrthoDB" id="8410640at2"/>
<sequence length="232" mass="24868">MMTRPLQNCAALALLGLFSACQSGFHPAVESGSAGYDAIAVPADQSLPTRYALRRGDVVSVEVFQEPELTQTRITIDNGGNLNLPLIGEIQAAGVSAADLGRTIQQAYGRRYLRDPQVTVVVNESQPYTYSVEGQVALPGVYAHAEGMTLLGAIAQARSPTQVARLDQIVVFRTVEGQRIGGVFDLQAIREGSLPDPVIMPGDVIVVGYSQLRGTYRDILQAAPLIGVFRPF</sequence>
<evidence type="ECO:0000313" key="5">
    <source>
        <dbReference type="Proteomes" id="UP000473531"/>
    </source>
</evidence>
<keyword evidence="1 2" id="KW-0732">Signal</keyword>
<evidence type="ECO:0000256" key="1">
    <source>
        <dbReference type="ARBA" id="ARBA00022729"/>
    </source>
</evidence>
<dbReference type="GO" id="GO:0015159">
    <property type="term" value="F:polysaccharide transmembrane transporter activity"/>
    <property type="evidence" value="ECO:0007669"/>
    <property type="project" value="InterPro"/>
</dbReference>
<dbReference type="EMBL" id="WTYU01000002">
    <property type="protein sequence ID" value="MXP15390.1"/>
    <property type="molecule type" value="Genomic_DNA"/>
</dbReference>
<protein>
    <submittedName>
        <fullName evidence="4">Polysaccharide export protein</fullName>
    </submittedName>
</protein>
<dbReference type="Proteomes" id="UP000473531">
    <property type="component" value="Unassembled WGS sequence"/>
</dbReference>
<proteinExistence type="predicted"/>
<dbReference type="Gene3D" id="3.30.1950.10">
    <property type="entry name" value="wza like domain"/>
    <property type="match status" value="1"/>
</dbReference>
<evidence type="ECO:0000259" key="3">
    <source>
        <dbReference type="Pfam" id="PF02563"/>
    </source>
</evidence>
<reference evidence="4 5" key="1">
    <citation type="submission" date="2019-12" db="EMBL/GenBank/DDBJ databases">
        <title>Genomic-based taxomic classification of the family Erythrobacteraceae.</title>
        <authorList>
            <person name="Xu L."/>
        </authorList>
    </citation>
    <scope>NUCLEOTIDE SEQUENCE [LARGE SCALE GENOMIC DNA]</scope>
    <source>
        <strain evidence="4 5">KCTC 52259</strain>
    </source>
</reference>
<feature type="signal peptide" evidence="2">
    <location>
        <begin position="1"/>
        <end position="28"/>
    </location>
</feature>